<organism evidence="2 3">
    <name type="scientific">Cupriavidus gilardii J11</name>
    <dbReference type="NCBI Taxonomy" id="936133"/>
    <lineage>
        <taxon>Bacteria</taxon>
        <taxon>Pseudomonadati</taxon>
        <taxon>Pseudomonadota</taxon>
        <taxon>Betaproteobacteria</taxon>
        <taxon>Burkholderiales</taxon>
        <taxon>Burkholderiaceae</taxon>
        <taxon>Cupriavidus</taxon>
    </lineage>
</organism>
<proteinExistence type="predicted"/>
<dbReference type="InterPro" id="IPR054545">
    <property type="entry name" value="ApeI-like"/>
</dbReference>
<dbReference type="Pfam" id="PF22818">
    <property type="entry name" value="ApeI-like"/>
    <property type="match status" value="1"/>
</dbReference>
<gene>
    <name evidence="2" type="ORF">L602_002200000240</name>
</gene>
<feature type="domain" description="ApeI dehydratase-like" evidence="1">
    <location>
        <begin position="6"/>
        <end position="96"/>
    </location>
</feature>
<protein>
    <submittedName>
        <fullName evidence="2">3-hydroxymyristoyl/3-hydroxydecanoyl-(Acyl carrier protein) dehydratase</fullName>
    </submittedName>
</protein>
<dbReference type="SUPFAM" id="SSF54637">
    <property type="entry name" value="Thioesterase/thiol ester dehydrase-isomerase"/>
    <property type="match status" value="1"/>
</dbReference>
<dbReference type="InterPro" id="IPR029069">
    <property type="entry name" value="HotDog_dom_sf"/>
</dbReference>
<reference evidence="2 3" key="1">
    <citation type="submission" date="2019-07" db="EMBL/GenBank/DDBJ databases">
        <title>Genome sequencing of lignin-degrading bacterial isolates.</title>
        <authorList>
            <person name="Gladden J."/>
        </authorList>
    </citation>
    <scope>NUCLEOTIDE SEQUENCE [LARGE SCALE GENOMIC DNA]</scope>
    <source>
        <strain evidence="2 3">J11</strain>
    </source>
</reference>
<comment type="caution">
    <text evidence="2">The sequence shown here is derived from an EMBL/GenBank/DDBJ whole genome shotgun (WGS) entry which is preliminary data.</text>
</comment>
<keyword evidence="3" id="KW-1185">Reference proteome</keyword>
<dbReference type="GO" id="GO:0016829">
    <property type="term" value="F:lyase activity"/>
    <property type="evidence" value="ECO:0007669"/>
    <property type="project" value="UniProtKB-KW"/>
</dbReference>
<dbReference type="AlphaFoldDB" id="A0A562BM11"/>
<evidence type="ECO:0000313" key="2">
    <source>
        <dbReference type="EMBL" id="TWG85969.1"/>
    </source>
</evidence>
<evidence type="ECO:0000313" key="3">
    <source>
        <dbReference type="Proteomes" id="UP000318141"/>
    </source>
</evidence>
<dbReference type="Proteomes" id="UP000318141">
    <property type="component" value="Unassembled WGS sequence"/>
</dbReference>
<sequence length="105" mass="10716">MNSAGSFTIGPDHPALPGHFPGHPIVPGVVLLDRAVLVIGAALGVEQGDLRLRGIASAKFLAPVAPGERVEVCFAQEAPDIIRFVLQVDGRPVASGALTTGEATA</sequence>
<accession>A0A562BM11</accession>
<dbReference type="Gene3D" id="3.10.129.10">
    <property type="entry name" value="Hotdog Thioesterase"/>
    <property type="match status" value="1"/>
</dbReference>
<name>A0A562BM11_9BURK</name>
<dbReference type="EMBL" id="VLJN01000015">
    <property type="protein sequence ID" value="TWG85969.1"/>
    <property type="molecule type" value="Genomic_DNA"/>
</dbReference>
<evidence type="ECO:0000259" key="1">
    <source>
        <dbReference type="Pfam" id="PF22818"/>
    </source>
</evidence>